<accession>A0AAF0QE99</accession>
<dbReference type="AlphaFoldDB" id="A0AAF0QE99"/>
<sequence length="29" mass="3265">MEFELAMSARMRVRLGINSGSRVPITSRV</sequence>
<proteinExistence type="predicted"/>
<name>A0AAF0QE99_SOLVR</name>
<organism evidence="1 2">
    <name type="scientific">Solanum verrucosum</name>
    <dbReference type="NCBI Taxonomy" id="315347"/>
    <lineage>
        <taxon>Eukaryota</taxon>
        <taxon>Viridiplantae</taxon>
        <taxon>Streptophyta</taxon>
        <taxon>Embryophyta</taxon>
        <taxon>Tracheophyta</taxon>
        <taxon>Spermatophyta</taxon>
        <taxon>Magnoliopsida</taxon>
        <taxon>eudicotyledons</taxon>
        <taxon>Gunneridae</taxon>
        <taxon>Pentapetalae</taxon>
        <taxon>asterids</taxon>
        <taxon>lamiids</taxon>
        <taxon>Solanales</taxon>
        <taxon>Solanaceae</taxon>
        <taxon>Solanoideae</taxon>
        <taxon>Solaneae</taxon>
        <taxon>Solanum</taxon>
    </lineage>
</organism>
<dbReference type="Proteomes" id="UP001234989">
    <property type="component" value="Chromosome 3"/>
</dbReference>
<evidence type="ECO:0000313" key="2">
    <source>
        <dbReference type="Proteomes" id="UP001234989"/>
    </source>
</evidence>
<reference evidence="1" key="1">
    <citation type="submission" date="2023-08" db="EMBL/GenBank/DDBJ databases">
        <title>A de novo genome assembly of Solanum verrucosum Schlechtendal, a Mexican diploid species geographically isolated from the other diploid A-genome species in potato relatives.</title>
        <authorList>
            <person name="Hosaka K."/>
        </authorList>
    </citation>
    <scope>NUCLEOTIDE SEQUENCE</scope>
    <source>
        <tissue evidence="1">Young leaves</tissue>
    </source>
</reference>
<evidence type="ECO:0000313" key="1">
    <source>
        <dbReference type="EMBL" id="WMV19665.1"/>
    </source>
</evidence>
<keyword evidence="2" id="KW-1185">Reference proteome</keyword>
<protein>
    <submittedName>
        <fullName evidence="1">Uncharacterized protein</fullName>
    </submittedName>
</protein>
<dbReference type="EMBL" id="CP133614">
    <property type="protein sequence ID" value="WMV19665.1"/>
    <property type="molecule type" value="Genomic_DNA"/>
</dbReference>
<gene>
    <name evidence="1" type="ORF">MTR67_013050</name>
</gene>